<dbReference type="SUPFAM" id="SSF46785">
    <property type="entry name" value="Winged helix' DNA-binding domain"/>
    <property type="match status" value="1"/>
</dbReference>
<dbReference type="Pfam" id="PF00480">
    <property type="entry name" value="ROK"/>
    <property type="match status" value="1"/>
</dbReference>
<organism evidence="3 4">
    <name type="scientific">Schaalia turicensis</name>
    <dbReference type="NCBI Taxonomy" id="131111"/>
    <lineage>
        <taxon>Bacteria</taxon>
        <taxon>Bacillati</taxon>
        <taxon>Actinomycetota</taxon>
        <taxon>Actinomycetes</taxon>
        <taxon>Actinomycetales</taxon>
        <taxon>Actinomycetaceae</taxon>
        <taxon>Schaalia</taxon>
    </lineage>
</organism>
<name>A0A2I1I5I1_9ACTO</name>
<evidence type="ECO:0000313" key="3">
    <source>
        <dbReference type="EMBL" id="PKY66377.1"/>
    </source>
</evidence>
<dbReference type="AlphaFoldDB" id="A0A2I1I5I1"/>
<dbReference type="InterPro" id="IPR000600">
    <property type="entry name" value="ROK"/>
</dbReference>
<dbReference type="InterPro" id="IPR000835">
    <property type="entry name" value="HTH_MarR-typ"/>
</dbReference>
<dbReference type="Gene3D" id="1.10.10.10">
    <property type="entry name" value="Winged helix-like DNA-binding domain superfamily/Winged helix DNA-binding domain"/>
    <property type="match status" value="1"/>
</dbReference>
<dbReference type="InterPro" id="IPR036388">
    <property type="entry name" value="WH-like_DNA-bd_sf"/>
</dbReference>
<protein>
    <submittedName>
        <fullName evidence="3">Transcriptional regulator</fullName>
    </submittedName>
</protein>
<dbReference type="InterPro" id="IPR043129">
    <property type="entry name" value="ATPase_NBD"/>
</dbReference>
<gene>
    <name evidence="3" type="ORF">CYJ25_03870</name>
</gene>
<comment type="similarity">
    <text evidence="1">Belongs to the ROK (NagC/XylR) family.</text>
</comment>
<accession>A0A2I1I5I1</accession>
<reference evidence="3 4" key="1">
    <citation type="submission" date="2017-12" db="EMBL/GenBank/DDBJ databases">
        <title>Phylogenetic diversity of female urinary microbiome.</title>
        <authorList>
            <person name="Thomas-White K."/>
            <person name="Wolfe A.J."/>
        </authorList>
    </citation>
    <scope>NUCLEOTIDE SEQUENCE [LARGE SCALE GENOMIC DNA]</scope>
    <source>
        <strain evidence="3 4">UMB0250</strain>
    </source>
</reference>
<evidence type="ECO:0000256" key="1">
    <source>
        <dbReference type="ARBA" id="ARBA00006479"/>
    </source>
</evidence>
<dbReference type="OrthoDB" id="9810372at2"/>
<dbReference type="Pfam" id="PF12802">
    <property type="entry name" value="MarR_2"/>
    <property type="match status" value="1"/>
</dbReference>
<dbReference type="SUPFAM" id="SSF53067">
    <property type="entry name" value="Actin-like ATPase domain"/>
    <property type="match status" value="1"/>
</dbReference>
<sequence length="426" mass="45256">MHHLDSSTHIFEPIRPAGIHASAHFTDYPRNVPRLNARSGSQSSLREANSARVLDAIRKYGRITQVELSAATGLAPATISNIIKQLSAQGNVELTSTIRSGRRAQLVSLTQSSTLTAGISIGRRALDIYISDESRTGEFTKVLPLPVDHKADTTLDRATLLVLDLLEQAGQSLDDLAGIGVALPAPINPKTGTLTRRGIMRGWEDINIAEVFQRRLGRDTIVMNDANAAVAAENRFGSLRGFSSCAYIRASYQTGAGILVGGKVYSGATGIAGEIGHVIVDPHGPICTCGARGCLNTVVGADYLVDLLRLSRGPMTLRDLLSNANEGDPGCQQVLSDAGSAIGRVIADLVTVFDLEAVAVGGELMNAGDTFLSPIQNALFERPYLRAEGITVYPSKLGADAEAIGAMILAQDAFVPSYSTHRQEDQ</sequence>
<dbReference type="PANTHER" id="PTHR18964">
    <property type="entry name" value="ROK (REPRESSOR, ORF, KINASE) FAMILY"/>
    <property type="match status" value="1"/>
</dbReference>
<feature type="domain" description="HTH marR-type" evidence="2">
    <location>
        <begin position="50"/>
        <end position="103"/>
    </location>
</feature>
<dbReference type="InterPro" id="IPR036390">
    <property type="entry name" value="WH_DNA-bd_sf"/>
</dbReference>
<dbReference type="EMBL" id="PKKJ01000003">
    <property type="protein sequence ID" value="PKY66377.1"/>
    <property type="molecule type" value="Genomic_DNA"/>
</dbReference>
<proteinExistence type="inferred from homology"/>
<dbReference type="Proteomes" id="UP000234545">
    <property type="component" value="Unassembled WGS sequence"/>
</dbReference>
<dbReference type="PANTHER" id="PTHR18964:SF173">
    <property type="entry name" value="GLUCOKINASE"/>
    <property type="match status" value="1"/>
</dbReference>
<dbReference type="Gene3D" id="3.30.420.40">
    <property type="match status" value="2"/>
</dbReference>
<comment type="caution">
    <text evidence="3">The sequence shown here is derived from an EMBL/GenBank/DDBJ whole genome shotgun (WGS) entry which is preliminary data.</text>
</comment>
<evidence type="ECO:0000313" key="4">
    <source>
        <dbReference type="Proteomes" id="UP000234545"/>
    </source>
</evidence>
<evidence type="ECO:0000259" key="2">
    <source>
        <dbReference type="Pfam" id="PF12802"/>
    </source>
</evidence>